<dbReference type="PANTHER" id="PTHR37984:SF9">
    <property type="entry name" value="INTEGRASE CATALYTIC DOMAIN-CONTAINING PROTEIN"/>
    <property type="match status" value="1"/>
</dbReference>
<dbReference type="Gene3D" id="3.10.10.10">
    <property type="entry name" value="HIV Type 1 Reverse Transcriptase, subunit A, domain 1"/>
    <property type="match status" value="1"/>
</dbReference>
<dbReference type="STRING" id="50429.A0A2B4S693"/>
<name>A0A2B4S693_STYPI</name>
<organism evidence="5 6">
    <name type="scientific">Stylophora pistillata</name>
    <name type="common">Smooth cauliflower coral</name>
    <dbReference type="NCBI Taxonomy" id="50429"/>
    <lineage>
        <taxon>Eukaryota</taxon>
        <taxon>Metazoa</taxon>
        <taxon>Cnidaria</taxon>
        <taxon>Anthozoa</taxon>
        <taxon>Hexacorallia</taxon>
        <taxon>Scleractinia</taxon>
        <taxon>Astrocoeniina</taxon>
        <taxon>Pocilloporidae</taxon>
        <taxon>Stylophora</taxon>
    </lineage>
</organism>
<evidence type="ECO:0000259" key="3">
    <source>
        <dbReference type="PROSITE" id="PS50175"/>
    </source>
</evidence>
<protein>
    <submittedName>
        <fullName evidence="5">Retrovirus-related Pol polyprotein from transposon 17.6</fullName>
    </submittedName>
</protein>
<dbReference type="InterPro" id="IPR043502">
    <property type="entry name" value="DNA/RNA_pol_sf"/>
</dbReference>
<dbReference type="GO" id="GO:0008270">
    <property type="term" value="F:zinc ion binding"/>
    <property type="evidence" value="ECO:0007669"/>
    <property type="project" value="InterPro"/>
</dbReference>
<evidence type="ECO:0000313" key="6">
    <source>
        <dbReference type="Proteomes" id="UP000225706"/>
    </source>
</evidence>
<keyword evidence="6" id="KW-1185">Reference proteome</keyword>
<dbReference type="Gene3D" id="3.30.70.270">
    <property type="match status" value="2"/>
</dbReference>
<dbReference type="PROSITE" id="PS50175">
    <property type="entry name" value="ASP_PROT_RETROV"/>
    <property type="match status" value="1"/>
</dbReference>
<dbReference type="GO" id="GO:0006508">
    <property type="term" value="P:proteolysis"/>
    <property type="evidence" value="ECO:0007669"/>
    <property type="project" value="InterPro"/>
</dbReference>
<dbReference type="SMART" id="SM00343">
    <property type="entry name" value="ZnF_C2HC"/>
    <property type="match status" value="2"/>
</dbReference>
<dbReference type="GO" id="GO:0003676">
    <property type="term" value="F:nucleic acid binding"/>
    <property type="evidence" value="ECO:0007669"/>
    <property type="project" value="InterPro"/>
</dbReference>
<dbReference type="InterPro" id="IPR050951">
    <property type="entry name" value="Retrovirus_Pol_polyprotein"/>
</dbReference>
<accession>A0A2B4S693</accession>
<dbReference type="SUPFAM" id="SSF56672">
    <property type="entry name" value="DNA/RNA polymerases"/>
    <property type="match status" value="1"/>
</dbReference>
<evidence type="ECO:0000259" key="4">
    <source>
        <dbReference type="PROSITE" id="PS50878"/>
    </source>
</evidence>
<dbReference type="InterPro" id="IPR001995">
    <property type="entry name" value="Peptidase_A2_cat"/>
</dbReference>
<evidence type="ECO:0000256" key="1">
    <source>
        <dbReference type="ARBA" id="ARBA00022801"/>
    </source>
</evidence>
<dbReference type="InterPro" id="IPR000477">
    <property type="entry name" value="RT_dom"/>
</dbReference>
<comment type="caution">
    <text evidence="5">The sequence shown here is derived from an EMBL/GenBank/DDBJ whole genome shotgun (WGS) entry which is preliminary data.</text>
</comment>
<dbReference type="AlphaFoldDB" id="A0A2B4S693"/>
<feature type="domain" description="Peptidase A2" evidence="3">
    <location>
        <begin position="252"/>
        <end position="289"/>
    </location>
</feature>
<dbReference type="InterPro" id="IPR021109">
    <property type="entry name" value="Peptidase_aspartic_dom_sf"/>
</dbReference>
<dbReference type="GO" id="GO:0004190">
    <property type="term" value="F:aspartic-type endopeptidase activity"/>
    <property type="evidence" value="ECO:0007669"/>
    <property type="project" value="InterPro"/>
</dbReference>
<feature type="domain" description="Reverse transcriptase" evidence="4">
    <location>
        <begin position="349"/>
        <end position="528"/>
    </location>
</feature>
<dbReference type="EMBL" id="LSMT01000179">
    <property type="protein sequence ID" value="PFX24330.1"/>
    <property type="molecule type" value="Genomic_DNA"/>
</dbReference>
<dbReference type="Proteomes" id="UP000225706">
    <property type="component" value="Unassembled WGS sequence"/>
</dbReference>
<dbReference type="CDD" id="cd01647">
    <property type="entry name" value="RT_LTR"/>
    <property type="match status" value="1"/>
</dbReference>
<sequence>MGSKRDDILAKFGVTTDDSKKYDIVTDKFDGYFVKRGNIIFERAKFHRRKHETGESVDSFITDLYGLAEHCQFGLLHNEMLRDRNVVGLATKSCQKTPVGCRPYLGKAINTVPQNESVRSQQYIVRGQDDASQPAKVDRVHKSKPQKPPRAPQNPQRKSYKHSVGQNDVSSDVCKRCDKSPTHKRIQCPAKDARCQKCKKKGHFQAVCLSGKVNTVVEVDSDYFLGALGSDEIDSLHSDPRKTNVSINGTSVEFKLDTGADVSVVPDFIVPKLTATLHNTKRTLTGPDGYKLKVVGVMSATSKANRLESKQEIFVVRNLKAALLVNTPRRIALSLMPKVKNKLVELERQGVMSKVDQPTDWCAPIVAVPKSNGDVRVCVNLTKLNDLLKGERLILPSVDDVLAQLSETKVFSKLDPNSGFYQVELTPESALLTAFITPFGRFCYNRLSFGITLAPEYFQKRMQSVFAGVEGTLTVNMIDDILVYGKDQTEHDERLEKVLRKLEEAGITLNGGKCEYSKASLTFLGHVVDPSGIRLDPEKIKALRDMEDPTNVTELRRFLGIMNPLGKLSDKIAEVSKPLRDLLSPKNSRVGESPQKE</sequence>
<dbReference type="InterPro" id="IPR043128">
    <property type="entry name" value="Rev_trsase/Diguanyl_cyclase"/>
</dbReference>
<dbReference type="SUPFAM" id="SSF50630">
    <property type="entry name" value="Acid proteases"/>
    <property type="match status" value="1"/>
</dbReference>
<gene>
    <name evidence="5" type="primary">pol</name>
    <name evidence="5" type="ORF">AWC38_SpisGene11045</name>
</gene>
<feature type="region of interest" description="Disordered" evidence="2">
    <location>
        <begin position="128"/>
        <end position="171"/>
    </location>
</feature>
<dbReference type="PROSITE" id="PS50878">
    <property type="entry name" value="RT_POL"/>
    <property type="match status" value="1"/>
</dbReference>
<reference evidence="6" key="1">
    <citation type="journal article" date="2017" name="bioRxiv">
        <title>Comparative analysis of the genomes of Stylophora pistillata and Acropora digitifera provides evidence for extensive differences between species of corals.</title>
        <authorList>
            <person name="Voolstra C.R."/>
            <person name="Li Y."/>
            <person name="Liew Y.J."/>
            <person name="Baumgarten S."/>
            <person name="Zoccola D."/>
            <person name="Flot J.-F."/>
            <person name="Tambutte S."/>
            <person name="Allemand D."/>
            <person name="Aranda M."/>
        </authorList>
    </citation>
    <scope>NUCLEOTIDE SEQUENCE [LARGE SCALE GENOMIC DNA]</scope>
</reference>
<proteinExistence type="predicted"/>
<dbReference type="Gene3D" id="2.40.70.10">
    <property type="entry name" value="Acid Proteases"/>
    <property type="match status" value="1"/>
</dbReference>
<dbReference type="PANTHER" id="PTHR37984">
    <property type="entry name" value="PROTEIN CBG26694"/>
    <property type="match status" value="1"/>
</dbReference>
<dbReference type="Pfam" id="PF00078">
    <property type="entry name" value="RVT_1"/>
    <property type="match status" value="1"/>
</dbReference>
<dbReference type="InterPro" id="IPR001878">
    <property type="entry name" value="Znf_CCHC"/>
</dbReference>
<evidence type="ECO:0000313" key="5">
    <source>
        <dbReference type="EMBL" id="PFX24330.1"/>
    </source>
</evidence>
<dbReference type="OrthoDB" id="5957992at2759"/>
<evidence type="ECO:0000256" key="2">
    <source>
        <dbReference type="SAM" id="MobiDB-lite"/>
    </source>
</evidence>
<keyword evidence="1" id="KW-0378">Hydrolase</keyword>